<protein>
    <recommendedName>
        <fullName evidence="4">DNA replication complex GINS protein SLD5</fullName>
    </recommendedName>
</protein>
<evidence type="ECO:0000313" key="6">
    <source>
        <dbReference type="EMBL" id="ORD98160.1"/>
    </source>
</evidence>
<dbReference type="VEuPathDB" id="MicrosporidiaDB:A0H76_24"/>
<comment type="caution">
    <text evidence="6">The sequence shown here is derived from an EMBL/GenBank/DDBJ whole genome shotgun (WGS) entry which is preliminary data.</text>
</comment>
<name>A0A1X0QEG4_9MICR</name>
<evidence type="ECO:0000259" key="5">
    <source>
        <dbReference type="Pfam" id="PF05916"/>
    </source>
</evidence>
<keyword evidence="3 4" id="KW-0539">Nucleus</keyword>
<organism evidence="6 7">
    <name type="scientific">Hepatospora eriocheir</name>
    <dbReference type="NCBI Taxonomy" id="1081669"/>
    <lineage>
        <taxon>Eukaryota</taxon>
        <taxon>Fungi</taxon>
        <taxon>Fungi incertae sedis</taxon>
        <taxon>Microsporidia</taxon>
        <taxon>Hepatosporidae</taxon>
        <taxon>Hepatospora</taxon>
    </lineage>
</organism>
<dbReference type="InterPro" id="IPR008591">
    <property type="entry name" value="GINS_Sld5"/>
</dbReference>
<evidence type="ECO:0000256" key="2">
    <source>
        <dbReference type="ARBA" id="ARBA00022705"/>
    </source>
</evidence>
<dbReference type="PIRSF" id="PIRSF007764">
    <property type="entry name" value="Sld5"/>
    <property type="match status" value="1"/>
</dbReference>
<dbReference type="Pfam" id="PF05916">
    <property type="entry name" value="Sld5"/>
    <property type="match status" value="1"/>
</dbReference>
<dbReference type="Proteomes" id="UP000192356">
    <property type="component" value="Unassembled WGS sequence"/>
</dbReference>
<dbReference type="SUPFAM" id="SSF158573">
    <property type="entry name" value="GINS helical bundle-like"/>
    <property type="match status" value="1"/>
</dbReference>
<evidence type="ECO:0000256" key="4">
    <source>
        <dbReference type="PIRNR" id="PIRNR007764"/>
    </source>
</evidence>
<evidence type="ECO:0000313" key="7">
    <source>
        <dbReference type="Proteomes" id="UP000192356"/>
    </source>
</evidence>
<comment type="function">
    <text evidence="4">The GINS complex plays an essential role in the initiation of DNA replication.</text>
</comment>
<sequence>MNESKRNYSYTNSSIDYLIDAYVNENNCSRLLPYKSSVDTFWFYLEDRLYEMETDPVIKSLLEMEYNRINYFLKEYLLVRIDKIRHLVYIDRNNLSSNETIFYESYYELMDKMSINYNQNEGESENEFVGFICLTNIDNIKIDDNVFNLRAGEFYITSLSQIYKELIDEKVKLV</sequence>
<evidence type="ECO:0000256" key="3">
    <source>
        <dbReference type="ARBA" id="ARBA00023242"/>
    </source>
</evidence>
<dbReference type="InterPro" id="IPR021151">
    <property type="entry name" value="GINS_A"/>
</dbReference>
<dbReference type="EMBL" id="LVKB01000001">
    <property type="protein sequence ID" value="ORD98160.1"/>
    <property type="molecule type" value="Genomic_DNA"/>
</dbReference>
<accession>A0A1X0QEG4</accession>
<comment type="similarity">
    <text evidence="4">Belongs to the GINS4/SLD5 family.</text>
</comment>
<dbReference type="OrthoDB" id="338231at2759"/>
<dbReference type="GO" id="GO:0000811">
    <property type="term" value="C:GINS complex"/>
    <property type="evidence" value="ECO:0007669"/>
    <property type="project" value="UniProtKB-UniRule"/>
</dbReference>
<dbReference type="AlphaFoldDB" id="A0A1X0QEG4"/>
<comment type="subcellular location">
    <subcellularLocation>
        <location evidence="1 4">Nucleus</location>
    </subcellularLocation>
</comment>
<reference evidence="6 7" key="1">
    <citation type="journal article" date="2017" name="Environ. Microbiol.">
        <title>Decay of the glycolytic pathway and adaptation to intranuclear parasitism within Enterocytozoonidae microsporidia.</title>
        <authorList>
            <person name="Wiredu Boakye D."/>
            <person name="Jaroenlak P."/>
            <person name="Prachumwat A."/>
            <person name="Williams T.A."/>
            <person name="Bateman K.S."/>
            <person name="Itsathitphaisarn O."/>
            <person name="Sritunyalucksana K."/>
            <person name="Paszkiewicz K.H."/>
            <person name="Moore K.A."/>
            <person name="Stentiford G.D."/>
            <person name="Williams B.A."/>
        </authorList>
    </citation>
    <scope>NUCLEOTIDE SEQUENCE [LARGE SCALE GENOMIC DNA]</scope>
    <source>
        <strain evidence="6 7">GB1</strain>
    </source>
</reference>
<gene>
    <name evidence="6" type="ORF">HERIO_63</name>
</gene>
<proteinExistence type="inferred from homology"/>
<dbReference type="GO" id="GO:0006261">
    <property type="term" value="P:DNA-templated DNA replication"/>
    <property type="evidence" value="ECO:0007669"/>
    <property type="project" value="InterPro"/>
</dbReference>
<keyword evidence="7" id="KW-1185">Reference proteome</keyword>
<dbReference type="Gene3D" id="1.20.58.1030">
    <property type="match status" value="1"/>
</dbReference>
<dbReference type="InterPro" id="IPR036224">
    <property type="entry name" value="GINS_bundle-like_dom_sf"/>
</dbReference>
<dbReference type="VEuPathDB" id="MicrosporidiaDB:HERIO_63"/>
<feature type="domain" description="GINS subunit" evidence="5">
    <location>
        <begin position="42"/>
        <end position="114"/>
    </location>
</feature>
<evidence type="ECO:0000256" key="1">
    <source>
        <dbReference type="ARBA" id="ARBA00004123"/>
    </source>
</evidence>
<keyword evidence="2 4" id="KW-0235">DNA replication</keyword>